<reference evidence="6" key="1">
    <citation type="journal article" date="2020" name="mSystems">
        <title>Genome- and Community-Level Interaction Insights into Carbon Utilization and Element Cycling Functions of Hydrothermarchaeota in Hydrothermal Sediment.</title>
        <authorList>
            <person name="Zhou Z."/>
            <person name="Liu Y."/>
            <person name="Xu W."/>
            <person name="Pan J."/>
            <person name="Luo Z.H."/>
            <person name="Li M."/>
        </authorList>
    </citation>
    <scope>NUCLEOTIDE SEQUENCE [LARGE SCALE GENOMIC DNA]</scope>
    <source>
        <strain evidence="6">SpSt-289</strain>
    </source>
</reference>
<dbReference type="PANTHER" id="PTHR11560">
    <property type="entry name" value="39S RIBOSOMAL PROTEIN L10, MITOCHONDRIAL"/>
    <property type="match status" value="1"/>
</dbReference>
<dbReference type="HAMAP" id="MF_00362">
    <property type="entry name" value="Ribosomal_uL10"/>
    <property type="match status" value="1"/>
</dbReference>
<dbReference type="InterPro" id="IPR022973">
    <property type="entry name" value="Ribosomal_uL10_bac"/>
</dbReference>
<dbReference type="Gene3D" id="3.30.70.1730">
    <property type="match status" value="1"/>
</dbReference>
<comment type="function">
    <text evidence="5">Forms part of the ribosomal stalk, playing a central role in the interaction of the ribosome with GTP-bound translation factors.</text>
</comment>
<evidence type="ECO:0000256" key="2">
    <source>
        <dbReference type="ARBA" id="ARBA00022980"/>
    </source>
</evidence>
<gene>
    <name evidence="5" type="primary">rplJ</name>
    <name evidence="6" type="ORF">ENQ20_00755</name>
</gene>
<comment type="similarity">
    <text evidence="1 5">Belongs to the universal ribosomal protein uL10 family.</text>
</comment>
<accession>A0A7C1JAI2</accession>
<evidence type="ECO:0000256" key="3">
    <source>
        <dbReference type="ARBA" id="ARBA00023274"/>
    </source>
</evidence>
<dbReference type="Gene3D" id="6.10.250.290">
    <property type="match status" value="1"/>
</dbReference>
<dbReference type="GO" id="GO:0015934">
    <property type="term" value="C:large ribosomal subunit"/>
    <property type="evidence" value="ECO:0007669"/>
    <property type="project" value="InterPro"/>
</dbReference>
<keyword evidence="3 5" id="KW-0687">Ribonucleoprotein</keyword>
<dbReference type="PROSITE" id="PS01109">
    <property type="entry name" value="RIBOSOMAL_L10"/>
    <property type="match status" value="1"/>
</dbReference>
<dbReference type="NCBIfam" id="NF000955">
    <property type="entry name" value="PRK00099.1-1"/>
    <property type="match status" value="1"/>
</dbReference>
<dbReference type="GO" id="GO:0003735">
    <property type="term" value="F:structural constituent of ribosome"/>
    <property type="evidence" value="ECO:0007669"/>
    <property type="project" value="InterPro"/>
</dbReference>
<proteinExistence type="inferred from homology"/>
<keyword evidence="5" id="KW-0694">RNA-binding</keyword>
<dbReference type="EMBL" id="DSMG01000006">
    <property type="protein sequence ID" value="HDX30004.1"/>
    <property type="molecule type" value="Genomic_DNA"/>
</dbReference>
<name>A0A7C1JAI2_9CHLR</name>
<dbReference type="SUPFAM" id="SSF160369">
    <property type="entry name" value="Ribosomal protein L10-like"/>
    <property type="match status" value="1"/>
</dbReference>
<dbReference type="InterPro" id="IPR043141">
    <property type="entry name" value="Ribosomal_uL10-like_sf"/>
</dbReference>
<dbReference type="CDD" id="cd05797">
    <property type="entry name" value="Ribosomal_L10"/>
    <property type="match status" value="1"/>
</dbReference>
<dbReference type="GO" id="GO:0070180">
    <property type="term" value="F:large ribosomal subunit rRNA binding"/>
    <property type="evidence" value="ECO:0007669"/>
    <property type="project" value="UniProtKB-UniRule"/>
</dbReference>
<evidence type="ECO:0000256" key="5">
    <source>
        <dbReference type="HAMAP-Rule" id="MF_00362"/>
    </source>
</evidence>
<dbReference type="GO" id="GO:0006412">
    <property type="term" value="P:translation"/>
    <property type="evidence" value="ECO:0007669"/>
    <property type="project" value="UniProtKB-UniRule"/>
</dbReference>
<evidence type="ECO:0000256" key="4">
    <source>
        <dbReference type="ARBA" id="ARBA00035202"/>
    </source>
</evidence>
<keyword evidence="5" id="KW-0699">rRNA-binding</keyword>
<dbReference type="AlphaFoldDB" id="A0A7C1JAI2"/>
<dbReference type="InterPro" id="IPR002363">
    <property type="entry name" value="Ribosomal_uL10_CS_bac"/>
</dbReference>
<protein>
    <recommendedName>
        <fullName evidence="4 5">Large ribosomal subunit protein uL10</fullName>
    </recommendedName>
</protein>
<evidence type="ECO:0000256" key="1">
    <source>
        <dbReference type="ARBA" id="ARBA00008889"/>
    </source>
</evidence>
<sequence length="176" mass="18966">MAINRQKKEDLVARYKELIANSSALVFTNYQGINVAQSRSLRNKLKEANATYAVVKNTLLALALRESDRVVPEALLKGANAVVFCGEDIAKSVTALKGWIRDNKAVEITGALLENSVIDAKGAEALSDLPTKEQTRAMLLGVISAPARQLVQMINAPGSSLARVLNAHVEKQQEAA</sequence>
<dbReference type="InterPro" id="IPR001790">
    <property type="entry name" value="Ribosomal_uL10"/>
</dbReference>
<organism evidence="6">
    <name type="scientific">Caldilinea aerophila</name>
    <dbReference type="NCBI Taxonomy" id="133453"/>
    <lineage>
        <taxon>Bacteria</taxon>
        <taxon>Bacillati</taxon>
        <taxon>Chloroflexota</taxon>
        <taxon>Caldilineae</taxon>
        <taxon>Caldilineales</taxon>
        <taxon>Caldilineaceae</taxon>
        <taxon>Caldilinea</taxon>
    </lineage>
</organism>
<comment type="caution">
    <text evidence="6">The sequence shown here is derived from an EMBL/GenBank/DDBJ whole genome shotgun (WGS) entry which is preliminary data.</text>
</comment>
<comment type="subunit">
    <text evidence="5">Part of the ribosomal stalk of the 50S ribosomal subunit. The N-terminus interacts with L11 and the large rRNA to form the base of the stalk. The C-terminus forms an elongated spine to which L12 dimers bind in a sequential fashion forming a multimeric L10(L12)X complex.</text>
</comment>
<keyword evidence="2 5" id="KW-0689">Ribosomal protein</keyword>
<dbReference type="Pfam" id="PF00466">
    <property type="entry name" value="Ribosomal_L10"/>
    <property type="match status" value="1"/>
</dbReference>
<dbReference type="InterPro" id="IPR047865">
    <property type="entry name" value="Ribosomal_uL10_bac_type"/>
</dbReference>
<evidence type="ECO:0000313" key="6">
    <source>
        <dbReference type="EMBL" id="HDX30004.1"/>
    </source>
</evidence>